<accession>A0ABW2NDC7</accession>
<dbReference type="SUPFAM" id="SSF56235">
    <property type="entry name" value="N-terminal nucleophile aminohydrolases (Ntn hydrolases)"/>
    <property type="match status" value="1"/>
</dbReference>
<sequence>MTFSIVARSDDGESWGVAVASKFLAVGSGVPAAAAGVGAIATQADANLSFKYLALAHLDDGATAQVALDRLVEEDDGREHRQVGVVDSDGNAATYTGSECFDWAGGVTGRSGERGGYAIQGNILTGPEVVEAMERAWLDSTDLPVERRLLAALAAGDAAGGDRRGRQSAALLVVRDGAGYGGHDDVAVDLRVDDHTDPVTELGRLVDLNELYLTASTAQERVPIDDELMAELESLARADGKDSFHMWVGSENYEMRVDSGPRPSWIDRRILDIIRDHTA</sequence>
<evidence type="ECO:0000313" key="1">
    <source>
        <dbReference type="EMBL" id="MFC7362901.1"/>
    </source>
</evidence>
<dbReference type="InterPro" id="IPR010430">
    <property type="entry name" value="DUF1028"/>
</dbReference>
<keyword evidence="2" id="KW-1185">Reference proteome</keyword>
<dbReference type="Proteomes" id="UP001596524">
    <property type="component" value="Unassembled WGS sequence"/>
</dbReference>
<dbReference type="RefSeq" id="WP_255891288.1">
    <property type="nucleotide sequence ID" value="NZ_JAFMZM010000004.1"/>
</dbReference>
<proteinExistence type="predicted"/>
<dbReference type="PANTHER" id="PTHR39328">
    <property type="entry name" value="BLL2871 PROTEIN"/>
    <property type="match status" value="1"/>
</dbReference>
<organism evidence="1 2">
    <name type="scientific">Nocardioides astragali</name>
    <dbReference type="NCBI Taxonomy" id="1776736"/>
    <lineage>
        <taxon>Bacteria</taxon>
        <taxon>Bacillati</taxon>
        <taxon>Actinomycetota</taxon>
        <taxon>Actinomycetes</taxon>
        <taxon>Propionibacteriales</taxon>
        <taxon>Nocardioidaceae</taxon>
        <taxon>Nocardioides</taxon>
    </lineage>
</organism>
<comment type="caution">
    <text evidence="1">The sequence shown here is derived from an EMBL/GenBank/DDBJ whole genome shotgun (WGS) entry which is preliminary data.</text>
</comment>
<evidence type="ECO:0000313" key="2">
    <source>
        <dbReference type="Proteomes" id="UP001596524"/>
    </source>
</evidence>
<reference evidence="2" key="1">
    <citation type="journal article" date="2019" name="Int. J. Syst. Evol. Microbiol.">
        <title>The Global Catalogue of Microorganisms (GCM) 10K type strain sequencing project: providing services to taxonomists for standard genome sequencing and annotation.</title>
        <authorList>
            <consortium name="The Broad Institute Genomics Platform"/>
            <consortium name="The Broad Institute Genome Sequencing Center for Infectious Disease"/>
            <person name="Wu L."/>
            <person name="Ma J."/>
        </authorList>
    </citation>
    <scope>NUCLEOTIDE SEQUENCE [LARGE SCALE GENOMIC DNA]</scope>
    <source>
        <strain evidence="2">FCH27</strain>
    </source>
</reference>
<dbReference type="Pfam" id="PF06267">
    <property type="entry name" value="DUF1028"/>
    <property type="match status" value="1"/>
</dbReference>
<dbReference type="InterPro" id="IPR029055">
    <property type="entry name" value="Ntn_hydrolases_N"/>
</dbReference>
<dbReference type="EMBL" id="JBHTCH010000028">
    <property type="protein sequence ID" value="MFC7362901.1"/>
    <property type="molecule type" value="Genomic_DNA"/>
</dbReference>
<dbReference type="Gene3D" id="3.60.20.10">
    <property type="entry name" value="Glutamine Phosphoribosylpyrophosphate, subunit 1, domain 1"/>
    <property type="match status" value="1"/>
</dbReference>
<protein>
    <submittedName>
        <fullName evidence="1">DUF1028 domain-containing protein</fullName>
    </submittedName>
</protein>
<gene>
    <name evidence="1" type="ORF">ACFQO6_21705</name>
</gene>
<dbReference type="PANTHER" id="PTHR39328:SF1">
    <property type="entry name" value="BLL2871 PROTEIN"/>
    <property type="match status" value="1"/>
</dbReference>
<name>A0ABW2NDC7_9ACTN</name>